<keyword evidence="4" id="KW-1185">Reference proteome</keyword>
<evidence type="ECO:0000256" key="1">
    <source>
        <dbReference type="SAM" id="SignalP"/>
    </source>
</evidence>
<dbReference type="PROSITE" id="PS51257">
    <property type="entry name" value="PROKAR_LIPOPROTEIN"/>
    <property type="match status" value="1"/>
</dbReference>
<evidence type="ECO:0000313" key="3">
    <source>
        <dbReference type="EMBL" id="MBD8487158.1"/>
    </source>
</evidence>
<protein>
    <submittedName>
        <fullName evidence="3">DUF4377 domain-containing protein</fullName>
    </submittedName>
</protein>
<name>A0ABR9AH48_9BACT</name>
<feature type="chain" id="PRO_5045441153" evidence="1">
    <location>
        <begin position="23"/>
        <end position="193"/>
    </location>
</feature>
<feature type="domain" description="DUF4377" evidence="2">
    <location>
        <begin position="54"/>
        <end position="116"/>
    </location>
</feature>
<comment type="caution">
    <text evidence="3">The sequence shown here is derived from an EMBL/GenBank/DDBJ whole genome shotgun (WGS) entry which is preliminary data.</text>
</comment>
<sequence length="193" mass="21869">MKIFLKKCPIASFLLVSIVAFVSCMEETPMKEEVINVQHYPIVKNNDVDNPTLWLRVQFSHQKGTDEWSEIAIHDIEGFNYEIGNNYELSIRKEEAYHSASDMYYVKYTLLSEISKEPVSSNTTFEIPLKSSAYNPTNLVYGSVELGYKLLGEIPIICTSLCNDLESNLATNAEVAGVFKHEGDGYIKLIQLK</sequence>
<dbReference type="Proteomes" id="UP000647133">
    <property type="component" value="Unassembled WGS sequence"/>
</dbReference>
<keyword evidence="1" id="KW-0732">Signal</keyword>
<reference evidence="3 4" key="1">
    <citation type="submission" date="2020-09" db="EMBL/GenBank/DDBJ databases">
        <title>Echinicola sp. CAU 1574 isolated from sand of Sido Beach.</title>
        <authorList>
            <person name="Kim W."/>
        </authorList>
    </citation>
    <scope>NUCLEOTIDE SEQUENCE [LARGE SCALE GENOMIC DNA]</scope>
    <source>
        <strain evidence="3 4">CAU 1574</strain>
    </source>
</reference>
<proteinExistence type="predicted"/>
<dbReference type="Pfam" id="PF14302">
    <property type="entry name" value="DUF4377"/>
    <property type="match status" value="1"/>
</dbReference>
<evidence type="ECO:0000313" key="4">
    <source>
        <dbReference type="Proteomes" id="UP000647133"/>
    </source>
</evidence>
<organism evidence="3 4">
    <name type="scientific">Echinicola arenosa</name>
    <dbReference type="NCBI Taxonomy" id="2774144"/>
    <lineage>
        <taxon>Bacteria</taxon>
        <taxon>Pseudomonadati</taxon>
        <taxon>Bacteroidota</taxon>
        <taxon>Cytophagia</taxon>
        <taxon>Cytophagales</taxon>
        <taxon>Cyclobacteriaceae</taxon>
        <taxon>Echinicola</taxon>
    </lineage>
</organism>
<feature type="signal peptide" evidence="1">
    <location>
        <begin position="1"/>
        <end position="22"/>
    </location>
</feature>
<evidence type="ECO:0000259" key="2">
    <source>
        <dbReference type="Pfam" id="PF14302"/>
    </source>
</evidence>
<dbReference type="InterPro" id="IPR025485">
    <property type="entry name" value="DUF4377"/>
</dbReference>
<accession>A0ABR9AH48</accession>
<gene>
    <name evidence="3" type="ORF">IFO69_00220</name>
</gene>
<dbReference type="RefSeq" id="WP_192006946.1">
    <property type="nucleotide sequence ID" value="NZ_JACYTQ010000001.1"/>
</dbReference>
<dbReference type="EMBL" id="JACYTQ010000001">
    <property type="protein sequence ID" value="MBD8487158.1"/>
    <property type="molecule type" value="Genomic_DNA"/>
</dbReference>